<dbReference type="Gene3D" id="1.25.40.10">
    <property type="entry name" value="Tetratricopeptide repeat domain"/>
    <property type="match status" value="5"/>
</dbReference>
<proteinExistence type="inferred from homology"/>
<evidence type="ECO:0000256" key="3">
    <source>
        <dbReference type="PROSITE-ProRule" id="PRU00708"/>
    </source>
</evidence>
<keyword evidence="2" id="KW-0677">Repeat</keyword>
<organism evidence="5 6">
    <name type="scientific">Brassica napus</name>
    <name type="common">Rape</name>
    <dbReference type="NCBI Taxonomy" id="3708"/>
    <lineage>
        <taxon>Eukaryota</taxon>
        <taxon>Viridiplantae</taxon>
        <taxon>Streptophyta</taxon>
        <taxon>Embryophyta</taxon>
        <taxon>Tracheophyta</taxon>
        <taxon>Spermatophyta</taxon>
        <taxon>Magnoliopsida</taxon>
        <taxon>eudicotyledons</taxon>
        <taxon>Gunneridae</taxon>
        <taxon>Pentapetalae</taxon>
        <taxon>rosids</taxon>
        <taxon>malvids</taxon>
        <taxon>Brassicales</taxon>
        <taxon>Brassicaceae</taxon>
        <taxon>Brassiceae</taxon>
        <taxon>Brassica</taxon>
    </lineage>
</organism>
<dbReference type="InterPro" id="IPR032867">
    <property type="entry name" value="DYW_dom"/>
</dbReference>
<reference evidence="5 6" key="1">
    <citation type="submission" date="2021-05" db="EMBL/GenBank/DDBJ databases">
        <title>Genome Assembly of Synthetic Allotetraploid Brassica napus Reveals Homoeologous Exchanges between Subgenomes.</title>
        <authorList>
            <person name="Davis J.T."/>
        </authorList>
    </citation>
    <scope>NUCLEOTIDE SEQUENCE [LARGE SCALE GENOMIC DNA]</scope>
    <source>
        <strain evidence="6">cv. Da-Ae</strain>
        <tissue evidence="5">Seedling</tissue>
    </source>
</reference>
<dbReference type="Pfam" id="PF14432">
    <property type="entry name" value="DYW_deaminase"/>
    <property type="match status" value="1"/>
</dbReference>
<gene>
    <name evidence="5" type="ORF">HID58_038130</name>
</gene>
<feature type="repeat" description="PPR" evidence="3">
    <location>
        <begin position="188"/>
        <end position="222"/>
    </location>
</feature>
<dbReference type="Proteomes" id="UP000824890">
    <property type="component" value="Unassembled WGS sequence"/>
</dbReference>
<evidence type="ECO:0000313" key="5">
    <source>
        <dbReference type="EMBL" id="KAH0906303.1"/>
    </source>
</evidence>
<dbReference type="PANTHER" id="PTHR47926">
    <property type="entry name" value="PENTATRICOPEPTIDE REPEAT-CONTAINING PROTEIN"/>
    <property type="match status" value="1"/>
</dbReference>
<dbReference type="PANTHER" id="PTHR47926:SF471">
    <property type="entry name" value="DYW DOMAIN-CONTAINING PROTEIN"/>
    <property type="match status" value="1"/>
</dbReference>
<dbReference type="Pfam" id="PF13041">
    <property type="entry name" value="PPR_2"/>
    <property type="match status" value="5"/>
</dbReference>
<feature type="repeat" description="PPR" evidence="3">
    <location>
        <begin position="390"/>
        <end position="424"/>
    </location>
</feature>
<dbReference type="NCBIfam" id="TIGR00756">
    <property type="entry name" value="PPR"/>
    <property type="match status" value="3"/>
</dbReference>
<evidence type="ECO:0000313" key="6">
    <source>
        <dbReference type="Proteomes" id="UP000824890"/>
    </source>
</evidence>
<dbReference type="InterPro" id="IPR046960">
    <property type="entry name" value="PPR_At4g14850-like_plant"/>
</dbReference>
<protein>
    <recommendedName>
        <fullName evidence="4">DYW domain-containing protein</fullName>
    </recommendedName>
</protein>
<comment type="similarity">
    <text evidence="1">Belongs to the PPR family. PCMP-H subfamily.</text>
</comment>
<dbReference type="Pfam" id="PF01535">
    <property type="entry name" value="PPR"/>
    <property type="match status" value="4"/>
</dbReference>
<feature type="repeat" description="PPR" evidence="3">
    <location>
        <begin position="593"/>
        <end position="627"/>
    </location>
</feature>
<feature type="repeat" description="PPR" evidence="3">
    <location>
        <begin position="86"/>
        <end position="120"/>
    </location>
</feature>
<feature type="domain" description="DYW" evidence="4">
    <location>
        <begin position="820"/>
        <end position="886"/>
    </location>
</feature>
<dbReference type="InterPro" id="IPR002885">
    <property type="entry name" value="PPR_rpt"/>
</dbReference>
<feature type="repeat" description="PPR" evidence="3">
    <location>
        <begin position="288"/>
        <end position="322"/>
    </location>
</feature>
<dbReference type="PROSITE" id="PS51375">
    <property type="entry name" value="PPR"/>
    <property type="match status" value="6"/>
</dbReference>
<keyword evidence="6" id="KW-1185">Reference proteome</keyword>
<evidence type="ECO:0000259" key="4">
    <source>
        <dbReference type="Pfam" id="PF14432"/>
    </source>
</evidence>
<sequence length="895" mass="98502">MTSKVAASAFLSRSYELSDHLQQSCIRILSFGKSTTSRIGSHIHCPVIKLSLLDNLNLCNNLLGLYLKTDEILNARKLFDEMPQRTVFAWTVMISSYTKGQELASALSLFEEMLASGTVPNEFTFSSVLRSCAGLRDLNYGAKVHGSVIKTGFLGNSVIGSSLTDMYSKCGKLEEARELFSSCKNGADTISWTMMISSLVEARKWKEALEFYSEMVEAGVPPNEFTFVKLLGASSFLGLEFGKVIHSSVIVHGVLLNVVLKTSLVEFYSRFAEMDDSVRVLNSIGEQDVFLWTSVVSGFARNLRAKEAVGTFLQMRGLGLQPDNFTYTAMLSLCSSVQSFDLGKQIHSLTIKVGLEDNTDVGNALLDMYMKCSASEVEALRVFRAMISPNVVSWTTLLLGLVDHGFEQDCFGVLMEMVRLGIEPNVVTLSGVLRACTKLKSVRRVLEIHGYLQRRHVDGEIIVGNSLVDAYASSDKVADAWNVAKSMGKRDTITYTSLVTRFNELAKHEMALSVINHMHGDGIRPDQFSLPGFISASANLGALETGKHLHCYSVKSGYSSSSVSVSNSLIDMYAKCGSLEDAKKVFEEIATPDAVSWNGLVSGLASNGCISSALSAFEEMRMKGTEPDSVTFLILLSACSSGRLTEMGLEYFRSMEETHNIKPQIEHYVHLVDILGRAGRLEEATGVLETMPLRPNALIFKTLLRACRYHGNLSLGEDMANKGLALAPSDPAFYILLADLYEESGKQELAQKTRSLMSQKGLSKKLGKSSVEVQGKVHRFFGEDVTTVEKTKGIYAEIEWIKSEIERSGFTYRGNENASYHSAKQAAVFGLVYTSAQTPVHVVKNKILCKDCHDFVSLITRLVDKNITVRDGNRVHVFKNGKCSCKAEETSFVLS</sequence>
<feature type="repeat" description="PPR" evidence="3">
    <location>
        <begin position="491"/>
        <end position="525"/>
    </location>
</feature>
<evidence type="ECO:0000256" key="1">
    <source>
        <dbReference type="ARBA" id="ARBA00006643"/>
    </source>
</evidence>
<dbReference type="InterPro" id="IPR011990">
    <property type="entry name" value="TPR-like_helical_dom_sf"/>
</dbReference>
<accession>A0ABQ8BNK1</accession>
<comment type="caution">
    <text evidence="5">The sequence shown here is derived from an EMBL/GenBank/DDBJ whole genome shotgun (WGS) entry which is preliminary data.</text>
</comment>
<name>A0ABQ8BNK1_BRANA</name>
<dbReference type="EMBL" id="JAGKQM010000010">
    <property type="protein sequence ID" value="KAH0906303.1"/>
    <property type="molecule type" value="Genomic_DNA"/>
</dbReference>
<evidence type="ECO:0000256" key="2">
    <source>
        <dbReference type="ARBA" id="ARBA00022737"/>
    </source>
</evidence>